<feature type="domain" description="Electron transfer flavoprotein alpha/beta-subunit N-terminal" evidence="3">
    <location>
        <begin position="25"/>
        <end position="224"/>
    </location>
</feature>
<dbReference type="InterPro" id="IPR014730">
    <property type="entry name" value="ETF_a/b_N"/>
</dbReference>
<dbReference type="GO" id="GO:0009055">
    <property type="term" value="F:electron transfer activity"/>
    <property type="evidence" value="ECO:0007669"/>
    <property type="project" value="InterPro"/>
</dbReference>
<dbReference type="InterPro" id="IPR001308">
    <property type="entry name" value="ETF_a/FixB"/>
</dbReference>
<dbReference type="Proteomes" id="UP000188273">
    <property type="component" value="Chromosome"/>
</dbReference>
<dbReference type="SUPFAM" id="SSF52467">
    <property type="entry name" value="DHS-like NAD/FAD-binding domain"/>
    <property type="match status" value="1"/>
</dbReference>
<name>A0A1Q2HSX4_9BACT</name>
<dbReference type="PANTHER" id="PTHR43153">
    <property type="entry name" value="ELECTRON TRANSFER FLAVOPROTEIN ALPHA"/>
    <property type="match status" value="1"/>
</dbReference>
<dbReference type="SUPFAM" id="SSF52402">
    <property type="entry name" value="Adenine nucleotide alpha hydrolases-like"/>
    <property type="match status" value="2"/>
</dbReference>
<dbReference type="AlphaFoldDB" id="A0A1Q2HSX4"/>
<dbReference type="InterPro" id="IPR029035">
    <property type="entry name" value="DHS-like_NAD/FAD-binding_dom"/>
</dbReference>
<dbReference type="Pfam" id="PF00766">
    <property type="entry name" value="ETF_alpha"/>
    <property type="match status" value="1"/>
</dbReference>
<dbReference type="InterPro" id="IPR014729">
    <property type="entry name" value="Rossmann-like_a/b/a_fold"/>
</dbReference>
<evidence type="ECO:0000313" key="4">
    <source>
        <dbReference type="EMBL" id="AQQ10500.1"/>
    </source>
</evidence>
<dbReference type="Pfam" id="PF01012">
    <property type="entry name" value="ETF"/>
    <property type="match status" value="2"/>
</dbReference>
<accession>A0A1Q2HSX4</accession>
<dbReference type="Gene3D" id="3.40.50.1220">
    <property type="entry name" value="TPP-binding domain"/>
    <property type="match status" value="1"/>
</dbReference>
<dbReference type="STRING" id="1940790.L21SP3_02336"/>
<dbReference type="SMART" id="SM00893">
    <property type="entry name" value="ETF"/>
    <property type="match status" value="2"/>
</dbReference>
<reference evidence="5" key="1">
    <citation type="submission" date="2017-02" db="EMBL/GenBank/DDBJ databases">
        <title>Comparative genomics and description of representatives of a novel lineage of planctomycetes thriving in anoxic sediments.</title>
        <authorList>
            <person name="Spring S."/>
            <person name="Bunk B."/>
            <person name="Sproer C."/>
            <person name="Klenk H.-P."/>
        </authorList>
    </citation>
    <scope>NUCLEOTIDE SEQUENCE [LARGE SCALE GENOMIC DNA]</scope>
    <source>
        <strain evidence="5">L21-RPul-D3</strain>
    </source>
</reference>
<protein>
    <submittedName>
        <fullName evidence="4">Electron transfer flavoprotein large subunit</fullName>
    </submittedName>
</protein>
<keyword evidence="5" id="KW-1185">Reference proteome</keyword>
<dbReference type="OrthoDB" id="9770286at2"/>
<dbReference type="PANTHER" id="PTHR43153:SF1">
    <property type="entry name" value="ELECTRON TRANSFER FLAVOPROTEIN SUBUNIT ALPHA, MITOCHONDRIAL"/>
    <property type="match status" value="1"/>
</dbReference>
<dbReference type="CDD" id="cd01715">
    <property type="entry name" value="ETF_alpha"/>
    <property type="match status" value="1"/>
</dbReference>
<evidence type="ECO:0000256" key="1">
    <source>
        <dbReference type="ARBA" id="ARBA00005817"/>
    </source>
</evidence>
<feature type="domain" description="Electron transfer flavoprotein alpha/beta-subunit N-terminal" evidence="3">
    <location>
        <begin position="287"/>
        <end position="472"/>
    </location>
</feature>
<proteinExistence type="inferred from homology"/>
<keyword evidence="2" id="KW-0249">Electron transport</keyword>
<dbReference type="GO" id="GO:0033539">
    <property type="term" value="P:fatty acid beta-oxidation using acyl-CoA dehydrogenase"/>
    <property type="evidence" value="ECO:0007669"/>
    <property type="project" value="TreeGrafter"/>
</dbReference>
<keyword evidence="2" id="KW-0813">Transport</keyword>
<comment type="similarity">
    <text evidence="1">Belongs to the ETF alpha-subunit/FixB family.</text>
</comment>
<dbReference type="InterPro" id="IPR033947">
    <property type="entry name" value="ETF_alpha_N"/>
</dbReference>
<organism evidence="4 5">
    <name type="scientific">Sedimentisphaera cyanobacteriorum</name>
    <dbReference type="NCBI Taxonomy" id="1940790"/>
    <lineage>
        <taxon>Bacteria</taxon>
        <taxon>Pseudomonadati</taxon>
        <taxon>Planctomycetota</taxon>
        <taxon>Phycisphaerae</taxon>
        <taxon>Sedimentisphaerales</taxon>
        <taxon>Sedimentisphaeraceae</taxon>
        <taxon>Sedimentisphaera</taxon>
    </lineage>
</organism>
<gene>
    <name evidence="4" type="primary">etfA_2</name>
    <name evidence="4" type="ORF">L21SP3_02336</name>
</gene>
<evidence type="ECO:0000313" key="5">
    <source>
        <dbReference type="Proteomes" id="UP000188273"/>
    </source>
</evidence>
<dbReference type="RefSeq" id="WP_077541758.1">
    <property type="nucleotide sequence ID" value="NZ_CP019633.1"/>
</dbReference>
<evidence type="ECO:0000256" key="2">
    <source>
        <dbReference type="ARBA" id="ARBA00022982"/>
    </source>
</evidence>
<evidence type="ECO:0000259" key="3">
    <source>
        <dbReference type="SMART" id="SM00893"/>
    </source>
</evidence>
<sequence>MNFILLVKYVPDVSRITDSSFDSETGNLKRASLPGITNPEDISAISLAKKIADTKADETDKFIALTMGPAPASNALYDALSLAADEAFHLQDSRFAGADTWATAEILTKAIKKIAREKFGDEPYAVAGGMQSCDGDTAQVLPQTAAALEMPIISYAFDGGFKDGRFHFSCIKEGGDVFLSTGEKSFVLTAAAFEFPLYPSFSRSRWARAQNHRKLTAEMIGLEGSGMSNSLTRVVKIFRPEENQRKQKHITCLKEFTELIVESCRKSRRRKTEGSFIKYPPSSSREVWVVSEPSEQLEDCTAELLAEARKLASEIGGVCCLAAYDSPDENFLQKAARAGADKIYRLPNCRLTENPEKQGRMLGELVNSKKPKIVLFSATLFGRVAAPICAYITGSGLTADCTGLHLEKKSGGDYELIQTRPALGGNIMAQIKTINSPISMATVRPGRFTAAFSSEKRECEVVDFPAKLVKDRDIKVERESESKVNDFNCDVIISAGRGIGSKENFEESVVPLKKVIELSCSCSAAAGASRAAVEHGLADRQLQIGQTGKTVSPSLYISAGISGAVQHIVGIEKSSVIMSINSDPGCPIFAQSDYYFVGDAVQSLDKIRGFLESKL</sequence>
<dbReference type="GO" id="GO:0050660">
    <property type="term" value="F:flavin adenine dinucleotide binding"/>
    <property type="evidence" value="ECO:0007669"/>
    <property type="project" value="InterPro"/>
</dbReference>
<dbReference type="InterPro" id="IPR014731">
    <property type="entry name" value="ETF_asu_C"/>
</dbReference>
<dbReference type="EMBL" id="CP019633">
    <property type="protein sequence ID" value="AQQ10500.1"/>
    <property type="molecule type" value="Genomic_DNA"/>
</dbReference>
<dbReference type="Gene3D" id="3.40.50.620">
    <property type="entry name" value="HUPs"/>
    <property type="match status" value="2"/>
</dbReference>
<dbReference type="KEGG" id="pbu:L21SP3_02336"/>